<keyword evidence="8 11" id="KW-1133">Transmembrane helix</keyword>
<keyword evidence="14" id="KW-1185">Reference proteome</keyword>
<evidence type="ECO:0000256" key="4">
    <source>
        <dbReference type="ARBA" id="ARBA00022676"/>
    </source>
</evidence>
<dbReference type="AlphaFoldDB" id="A0A9P4P0B2"/>
<dbReference type="GO" id="GO:0006506">
    <property type="term" value="P:GPI anchor biosynthetic process"/>
    <property type="evidence" value="ECO:0007669"/>
    <property type="project" value="UniProtKB-KW"/>
</dbReference>
<evidence type="ECO:0000256" key="9">
    <source>
        <dbReference type="ARBA" id="ARBA00023136"/>
    </source>
</evidence>
<comment type="caution">
    <text evidence="13">The sequence shown here is derived from an EMBL/GenBank/DDBJ whole genome shotgun (WGS) entry which is preliminary data.</text>
</comment>
<sequence>MWRRVYLLLILVRLYFALSPSYLHPDENFQGPEVIAGEVFSYPVHHTWEFTADYPIRSTFPLWLVYGLPMVILRSLWEGVGKEVPPPIVYWTLRVLMFMLSFVLEDWAMHELVESPRQRKVAVLLVASSYVTWTYQTHTFSNSIETLVVLWSLVLIGKVVQDKERSGAWAAAVLAFLVVLGVFNRITFPAYIIVPAFQLLPHFKRKPIALASMILFGALTTFLSVYLDTAFYRPNLPTLRTVFKTPVITPINNVLYNVAVSNLAQHGLHPIYQHAMINLPQLLGPAYILLFANRFHKTIRVVAAICGTLILSIFPHQEARFLIPAVPLILSSVKIPKKFYRLWLGTWIVFNIIFGFLMGTYHQGGVVPMQIHIGTMDNVRQVFWWKTYSPPIWILDGKNDNITTTDLMGMQKEAMAQELLATVNCAVKEREGRFLVAPASATYVDKFVRAAPQSNETEVVLPKYREIYLEERWRYDNHLNLDDLDFGDDGVWPTLKRVVGRRGLVLCEIKMRCP</sequence>
<evidence type="ECO:0000256" key="10">
    <source>
        <dbReference type="ARBA" id="ARBA00038466"/>
    </source>
</evidence>
<feature type="transmembrane region" description="Helical" evidence="11">
    <location>
        <begin position="342"/>
        <end position="361"/>
    </location>
</feature>
<evidence type="ECO:0000313" key="14">
    <source>
        <dbReference type="Proteomes" id="UP000800235"/>
    </source>
</evidence>
<feature type="transmembrane region" description="Helical" evidence="11">
    <location>
        <begin position="167"/>
        <end position="188"/>
    </location>
</feature>
<dbReference type="PANTHER" id="PTHR22760">
    <property type="entry name" value="GLYCOSYLTRANSFERASE"/>
    <property type="match status" value="1"/>
</dbReference>
<keyword evidence="9 11" id="KW-0472">Membrane</keyword>
<dbReference type="Proteomes" id="UP000800235">
    <property type="component" value="Unassembled WGS sequence"/>
</dbReference>
<dbReference type="PANTHER" id="PTHR22760:SF3">
    <property type="entry name" value="GPI MANNOSYLTRANSFERASE 4"/>
    <property type="match status" value="1"/>
</dbReference>
<feature type="transmembrane region" description="Helical" evidence="11">
    <location>
        <begin position="208"/>
        <end position="227"/>
    </location>
</feature>
<keyword evidence="3" id="KW-0337">GPI-anchor biosynthesis</keyword>
<organism evidence="13 14">
    <name type="scientific">Tothia fuscella</name>
    <dbReference type="NCBI Taxonomy" id="1048955"/>
    <lineage>
        <taxon>Eukaryota</taxon>
        <taxon>Fungi</taxon>
        <taxon>Dikarya</taxon>
        <taxon>Ascomycota</taxon>
        <taxon>Pezizomycotina</taxon>
        <taxon>Dothideomycetes</taxon>
        <taxon>Pleosporomycetidae</taxon>
        <taxon>Venturiales</taxon>
        <taxon>Cylindrosympodiaceae</taxon>
        <taxon>Tothia</taxon>
    </lineage>
</organism>
<evidence type="ECO:0000256" key="6">
    <source>
        <dbReference type="ARBA" id="ARBA00022692"/>
    </source>
</evidence>
<keyword evidence="6 11" id="KW-0812">Transmembrane</keyword>
<accession>A0A9P4P0B2</accession>
<protein>
    <recommendedName>
        <fullName evidence="11">Mannosyltransferase</fullName>
        <ecNumber evidence="11">2.4.1.-</ecNumber>
    </recommendedName>
</protein>
<evidence type="ECO:0000256" key="1">
    <source>
        <dbReference type="ARBA" id="ARBA00004477"/>
    </source>
</evidence>
<keyword evidence="4 11" id="KW-0328">Glycosyltransferase</keyword>
<dbReference type="InterPro" id="IPR005599">
    <property type="entry name" value="GPI_mannosylTrfase"/>
</dbReference>
<dbReference type="OrthoDB" id="10066429at2759"/>
<dbReference type="Pfam" id="PF03901">
    <property type="entry name" value="Glyco_transf_22"/>
    <property type="match status" value="1"/>
</dbReference>
<comment type="subcellular location">
    <subcellularLocation>
        <location evidence="1 11">Endoplasmic reticulum membrane</location>
        <topology evidence="1 11">Multi-pass membrane protein</topology>
    </subcellularLocation>
</comment>
<gene>
    <name evidence="13" type="ORF">EJ08DRAFT_438379</name>
</gene>
<evidence type="ECO:0000313" key="13">
    <source>
        <dbReference type="EMBL" id="KAF2434925.1"/>
    </source>
</evidence>
<keyword evidence="7 11" id="KW-0256">Endoplasmic reticulum</keyword>
<proteinExistence type="inferred from homology"/>
<evidence type="ECO:0000256" key="12">
    <source>
        <dbReference type="SAM" id="SignalP"/>
    </source>
</evidence>
<comment type="similarity">
    <text evidence="10">Belongs to the glycosyltransferase 22 family. PIGZ subfamily.</text>
</comment>
<evidence type="ECO:0000256" key="7">
    <source>
        <dbReference type="ARBA" id="ARBA00022824"/>
    </source>
</evidence>
<evidence type="ECO:0000256" key="11">
    <source>
        <dbReference type="RuleBase" id="RU363075"/>
    </source>
</evidence>
<keyword evidence="12" id="KW-0732">Signal</keyword>
<dbReference type="GO" id="GO:0000026">
    <property type="term" value="F:alpha-1,2-mannosyltransferase activity"/>
    <property type="evidence" value="ECO:0007669"/>
    <property type="project" value="TreeGrafter"/>
</dbReference>
<name>A0A9P4P0B2_9PEZI</name>
<evidence type="ECO:0000256" key="8">
    <source>
        <dbReference type="ARBA" id="ARBA00022989"/>
    </source>
</evidence>
<dbReference type="EC" id="2.4.1.-" evidence="11"/>
<dbReference type="EMBL" id="MU007015">
    <property type="protein sequence ID" value="KAF2434925.1"/>
    <property type="molecule type" value="Genomic_DNA"/>
</dbReference>
<evidence type="ECO:0000256" key="5">
    <source>
        <dbReference type="ARBA" id="ARBA00022679"/>
    </source>
</evidence>
<reference evidence="13" key="1">
    <citation type="journal article" date="2020" name="Stud. Mycol.">
        <title>101 Dothideomycetes genomes: a test case for predicting lifestyles and emergence of pathogens.</title>
        <authorList>
            <person name="Haridas S."/>
            <person name="Albert R."/>
            <person name="Binder M."/>
            <person name="Bloem J."/>
            <person name="Labutti K."/>
            <person name="Salamov A."/>
            <person name="Andreopoulos B."/>
            <person name="Baker S."/>
            <person name="Barry K."/>
            <person name="Bills G."/>
            <person name="Bluhm B."/>
            <person name="Cannon C."/>
            <person name="Castanera R."/>
            <person name="Culley D."/>
            <person name="Daum C."/>
            <person name="Ezra D."/>
            <person name="Gonzalez J."/>
            <person name="Henrissat B."/>
            <person name="Kuo A."/>
            <person name="Liang C."/>
            <person name="Lipzen A."/>
            <person name="Lutzoni F."/>
            <person name="Magnuson J."/>
            <person name="Mondo S."/>
            <person name="Nolan M."/>
            <person name="Ohm R."/>
            <person name="Pangilinan J."/>
            <person name="Park H.-J."/>
            <person name="Ramirez L."/>
            <person name="Alfaro M."/>
            <person name="Sun H."/>
            <person name="Tritt A."/>
            <person name="Yoshinaga Y."/>
            <person name="Zwiers L.-H."/>
            <person name="Turgeon B."/>
            <person name="Goodwin S."/>
            <person name="Spatafora J."/>
            <person name="Crous P."/>
            <person name="Grigoriev I."/>
        </authorList>
    </citation>
    <scope>NUCLEOTIDE SEQUENCE</scope>
    <source>
        <strain evidence="13">CBS 130266</strain>
    </source>
</reference>
<dbReference type="GO" id="GO:0005789">
    <property type="term" value="C:endoplasmic reticulum membrane"/>
    <property type="evidence" value="ECO:0007669"/>
    <property type="project" value="UniProtKB-SubCell"/>
</dbReference>
<comment type="pathway">
    <text evidence="2">Glycolipid biosynthesis; glycosylphosphatidylinositol-anchor biosynthesis.</text>
</comment>
<keyword evidence="5" id="KW-0808">Transferase</keyword>
<feature type="signal peptide" evidence="12">
    <location>
        <begin position="1"/>
        <end position="17"/>
    </location>
</feature>
<comment type="caution">
    <text evidence="11">Lacks conserved residue(s) required for the propagation of feature annotation.</text>
</comment>
<evidence type="ECO:0000256" key="2">
    <source>
        <dbReference type="ARBA" id="ARBA00004687"/>
    </source>
</evidence>
<evidence type="ECO:0000256" key="3">
    <source>
        <dbReference type="ARBA" id="ARBA00022502"/>
    </source>
</evidence>
<feature type="chain" id="PRO_5040420946" description="Mannosyltransferase" evidence="12">
    <location>
        <begin position="18"/>
        <end position="514"/>
    </location>
</feature>